<evidence type="ECO:0000313" key="3">
    <source>
        <dbReference type="Proteomes" id="UP001152622"/>
    </source>
</evidence>
<name>A0A9Q1FQC2_SYNKA</name>
<evidence type="ECO:0000313" key="2">
    <source>
        <dbReference type="EMBL" id="KAJ8364019.1"/>
    </source>
</evidence>
<sequence>MEVGHLSGRRRHAGYSLSHDGGSQGEPSVRRFRRDSEGGALERSASPAVSFICSVFYLHIFGPLRERQQPGKCSPREVRSGGPSLRLSATEESGRNWETSAPKRKMGLLVSACGIPKRASEAPRS</sequence>
<keyword evidence="3" id="KW-1185">Reference proteome</keyword>
<feature type="region of interest" description="Disordered" evidence="1">
    <location>
        <begin position="66"/>
        <end position="100"/>
    </location>
</feature>
<feature type="compositionally biased region" description="Basic and acidic residues" evidence="1">
    <location>
        <begin position="66"/>
        <end position="79"/>
    </location>
</feature>
<dbReference type="Proteomes" id="UP001152622">
    <property type="component" value="Chromosome 4"/>
</dbReference>
<dbReference type="EMBL" id="JAINUF010000004">
    <property type="protein sequence ID" value="KAJ8364019.1"/>
    <property type="molecule type" value="Genomic_DNA"/>
</dbReference>
<organism evidence="2 3">
    <name type="scientific">Synaphobranchus kaupii</name>
    <name type="common">Kaup's arrowtooth eel</name>
    <dbReference type="NCBI Taxonomy" id="118154"/>
    <lineage>
        <taxon>Eukaryota</taxon>
        <taxon>Metazoa</taxon>
        <taxon>Chordata</taxon>
        <taxon>Craniata</taxon>
        <taxon>Vertebrata</taxon>
        <taxon>Euteleostomi</taxon>
        <taxon>Actinopterygii</taxon>
        <taxon>Neopterygii</taxon>
        <taxon>Teleostei</taxon>
        <taxon>Anguilliformes</taxon>
        <taxon>Synaphobranchidae</taxon>
        <taxon>Synaphobranchus</taxon>
    </lineage>
</organism>
<reference evidence="2" key="1">
    <citation type="journal article" date="2023" name="Science">
        <title>Genome structures resolve the early diversification of teleost fishes.</title>
        <authorList>
            <person name="Parey E."/>
            <person name="Louis A."/>
            <person name="Montfort J."/>
            <person name="Bouchez O."/>
            <person name="Roques C."/>
            <person name="Iampietro C."/>
            <person name="Lluch J."/>
            <person name="Castinel A."/>
            <person name="Donnadieu C."/>
            <person name="Desvignes T."/>
            <person name="Floi Bucao C."/>
            <person name="Jouanno E."/>
            <person name="Wen M."/>
            <person name="Mejri S."/>
            <person name="Dirks R."/>
            <person name="Jansen H."/>
            <person name="Henkel C."/>
            <person name="Chen W.J."/>
            <person name="Zahm M."/>
            <person name="Cabau C."/>
            <person name="Klopp C."/>
            <person name="Thompson A.W."/>
            <person name="Robinson-Rechavi M."/>
            <person name="Braasch I."/>
            <person name="Lecointre G."/>
            <person name="Bobe J."/>
            <person name="Postlethwait J.H."/>
            <person name="Berthelot C."/>
            <person name="Roest Crollius H."/>
            <person name="Guiguen Y."/>
        </authorList>
    </citation>
    <scope>NUCLEOTIDE SEQUENCE</scope>
    <source>
        <strain evidence="2">WJC10195</strain>
    </source>
</reference>
<feature type="region of interest" description="Disordered" evidence="1">
    <location>
        <begin position="1"/>
        <end position="45"/>
    </location>
</feature>
<evidence type="ECO:0000256" key="1">
    <source>
        <dbReference type="SAM" id="MobiDB-lite"/>
    </source>
</evidence>
<dbReference type="AlphaFoldDB" id="A0A9Q1FQC2"/>
<protein>
    <submittedName>
        <fullName evidence="2">Uncharacterized protein</fullName>
    </submittedName>
</protein>
<accession>A0A9Q1FQC2</accession>
<comment type="caution">
    <text evidence="2">The sequence shown here is derived from an EMBL/GenBank/DDBJ whole genome shotgun (WGS) entry which is preliminary data.</text>
</comment>
<proteinExistence type="predicted"/>
<gene>
    <name evidence="2" type="ORF">SKAU_G00128500</name>
</gene>